<evidence type="ECO:0000313" key="2">
    <source>
        <dbReference type="EMBL" id="VDK45446.1"/>
    </source>
</evidence>
<gene>
    <name evidence="2" type="ORF">GPUH_LOCUS4511</name>
</gene>
<reference evidence="2 3" key="2">
    <citation type="submission" date="2018-11" db="EMBL/GenBank/DDBJ databases">
        <authorList>
            <consortium name="Pathogen Informatics"/>
        </authorList>
    </citation>
    <scope>NUCLEOTIDE SEQUENCE [LARGE SCALE GENOMIC DNA]</scope>
</reference>
<organism evidence="4">
    <name type="scientific">Gongylonema pulchrum</name>
    <dbReference type="NCBI Taxonomy" id="637853"/>
    <lineage>
        <taxon>Eukaryota</taxon>
        <taxon>Metazoa</taxon>
        <taxon>Ecdysozoa</taxon>
        <taxon>Nematoda</taxon>
        <taxon>Chromadorea</taxon>
        <taxon>Rhabditida</taxon>
        <taxon>Spirurina</taxon>
        <taxon>Spiruromorpha</taxon>
        <taxon>Spiruroidea</taxon>
        <taxon>Gongylonematidae</taxon>
        <taxon>Gongylonema</taxon>
    </lineage>
</organism>
<dbReference type="AlphaFoldDB" id="A0A183D720"/>
<keyword evidence="3" id="KW-1185">Reference proteome</keyword>
<evidence type="ECO:0000256" key="1">
    <source>
        <dbReference type="SAM" id="MobiDB-lite"/>
    </source>
</evidence>
<reference evidence="4" key="1">
    <citation type="submission" date="2016-06" db="UniProtKB">
        <authorList>
            <consortium name="WormBaseParasite"/>
        </authorList>
    </citation>
    <scope>IDENTIFICATION</scope>
</reference>
<sequence>LCYPSQIFLSFIVYSGSNGLNSRSRLIARSVGSLHSAPDRNDSFSSGIALCQTYTFGARTGRSLAKTIDSLKKARLYNEETLTNNCFYSNSDLSRFGVDERAECVFGTENDAAEPSSSLAFATRNQKGKGAVQKRVERYQPRSRISRETTSGESDSNSSEVNGSPLLRAGGILGQQQFTTRRYLSSVNGSNRSVSCIETMPRPGVLQTRRVFEQQQQQQLLQQQQQRHSLSNTPRRVPSYLAQKLARFVFLLDFLLPAS</sequence>
<protein>
    <submittedName>
        <fullName evidence="2 4">Uncharacterized protein</fullName>
    </submittedName>
</protein>
<accession>A0A183D720</accession>
<evidence type="ECO:0000313" key="3">
    <source>
        <dbReference type="Proteomes" id="UP000271098"/>
    </source>
</evidence>
<dbReference type="OrthoDB" id="6154712at2759"/>
<dbReference type="Proteomes" id="UP000271098">
    <property type="component" value="Unassembled WGS sequence"/>
</dbReference>
<feature type="region of interest" description="Disordered" evidence="1">
    <location>
        <begin position="123"/>
        <end position="167"/>
    </location>
</feature>
<name>A0A183D720_9BILA</name>
<dbReference type="EMBL" id="UYRT01008589">
    <property type="protein sequence ID" value="VDK45446.1"/>
    <property type="molecule type" value="Genomic_DNA"/>
</dbReference>
<feature type="compositionally biased region" description="Polar residues" evidence="1">
    <location>
        <begin position="148"/>
        <end position="162"/>
    </location>
</feature>
<evidence type="ECO:0000313" key="4">
    <source>
        <dbReference type="WBParaSite" id="GPUH_0000451801-mRNA-1"/>
    </source>
</evidence>
<proteinExistence type="predicted"/>
<dbReference type="WBParaSite" id="GPUH_0000451801-mRNA-1">
    <property type="protein sequence ID" value="GPUH_0000451801-mRNA-1"/>
    <property type="gene ID" value="GPUH_0000451801"/>
</dbReference>